<reference evidence="1 2" key="1">
    <citation type="journal article" date="2019" name="Int. J. Syst. Evol. Microbiol.">
        <title>The Global Catalogue of Microorganisms (GCM) 10K type strain sequencing project: providing services to taxonomists for standard genome sequencing and annotation.</title>
        <authorList>
            <consortium name="The Broad Institute Genomics Platform"/>
            <consortium name="The Broad Institute Genome Sequencing Center for Infectious Disease"/>
            <person name="Wu L."/>
            <person name="Ma J."/>
        </authorList>
    </citation>
    <scope>NUCLEOTIDE SEQUENCE [LARGE SCALE GENOMIC DNA]</scope>
    <source>
        <strain evidence="1 2">JCM 14919</strain>
    </source>
</reference>
<comment type="caution">
    <text evidence="1">The sequence shown here is derived from an EMBL/GenBank/DDBJ whole genome shotgun (WGS) entry which is preliminary data.</text>
</comment>
<keyword evidence="2" id="KW-1185">Reference proteome</keyword>
<dbReference type="EMBL" id="BAAAOP010000005">
    <property type="protein sequence ID" value="GAA2188060.1"/>
    <property type="molecule type" value="Genomic_DNA"/>
</dbReference>
<dbReference type="Proteomes" id="UP001501084">
    <property type="component" value="Unassembled WGS sequence"/>
</dbReference>
<evidence type="ECO:0000313" key="2">
    <source>
        <dbReference type="Proteomes" id="UP001501084"/>
    </source>
</evidence>
<name>A0ABN3B5E9_9MICO</name>
<proteinExistence type="predicted"/>
<protein>
    <recommendedName>
        <fullName evidence="3">Acetone carboxylase</fullName>
    </recommendedName>
</protein>
<evidence type="ECO:0008006" key="3">
    <source>
        <dbReference type="Google" id="ProtNLM"/>
    </source>
</evidence>
<organism evidence="1 2">
    <name type="scientific">Leucobacter alluvii</name>
    <dbReference type="NCBI Taxonomy" id="340321"/>
    <lineage>
        <taxon>Bacteria</taxon>
        <taxon>Bacillati</taxon>
        <taxon>Actinomycetota</taxon>
        <taxon>Actinomycetes</taxon>
        <taxon>Micrococcales</taxon>
        <taxon>Microbacteriaceae</taxon>
        <taxon>Leucobacter</taxon>
    </lineage>
</organism>
<dbReference type="RefSeq" id="WP_346057925.1">
    <property type="nucleotide sequence ID" value="NZ_BAAAOP010000005.1"/>
</dbReference>
<evidence type="ECO:0000313" key="1">
    <source>
        <dbReference type="EMBL" id="GAA2188060.1"/>
    </source>
</evidence>
<sequence length="81" mass="9340">MNGVVTPSLNLGSVPERRFECSRAGCREDAPWAILWRNPKIHGPERRKTWLACDEHRATLYDFLEARSFPLEVRTVGELDD</sequence>
<gene>
    <name evidence="1" type="ORF">GCM10009786_15550</name>
</gene>
<accession>A0ABN3B5E9</accession>